<dbReference type="EMBL" id="KU563967">
    <property type="protein sequence ID" value="AMP44715.1"/>
    <property type="molecule type" value="mRNA"/>
</dbReference>
<keyword evidence="2" id="KW-0964">Secreted</keyword>
<name>A0A142C1L4_CONBE</name>
<sequence length="85" mass="8993">MKLTCVLIVAVLLLTACQLTAADNSRGKQEHPVVRSSDEVQRSEDIKLAKRCLGVGATCFPGTGDNLCCSQECVDFGETSTGLCS</sequence>
<dbReference type="InterPro" id="IPR004214">
    <property type="entry name" value="Conotoxin"/>
</dbReference>
<accession>A0A142C1L4</accession>
<protein>
    <submittedName>
        <fullName evidence="4">Conotoxin</fullName>
    </submittedName>
</protein>
<feature type="chain" id="PRO_5007492964" evidence="3">
    <location>
        <begin position="23"/>
        <end position="85"/>
    </location>
</feature>
<dbReference type="AlphaFoldDB" id="A0A142C1L4"/>
<proteinExistence type="evidence at transcript level"/>
<organism evidence="4">
    <name type="scientific">Conus betulinus</name>
    <name type="common">Beech cone</name>
    <dbReference type="NCBI Taxonomy" id="89764"/>
    <lineage>
        <taxon>Eukaryota</taxon>
        <taxon>Metazoa</taxon>
        <taxon>Spiralia</taxon>
        <taxon>Lophotrochozoa</taxon>
        <taxon>Mollusca</taxon>
        <taxon>Gastropoda</taxon>
        <taxon>Caenogastropoda</taxon>
        <taxon>Neogastropoda</taxon>
        <taxon>Conoidea</taxon>
        <taxon>Conidae</taxon>
        <taxon>Conus</taxon>
        <taxon>Dendroconus</taxon>
    </lineage>
</organism>
<dbReference type="GO" id="GO:0005576">
    <property type="term" value="C:extracellular region"/>
    <property type="evidence" value="ECO:0007669"/>
    <property type="project" value="UniProtKB-SubCell"/>
</dbReference>
<evidence type="ECO:0000256" key="1">
    <source>
        <dbReference type="ARBA" id="ARBA00004613"/>
    </source>
</evidence>
<dbReference type="PROSITE" id="PS51257">
    <property type="entry name" value="PROKAR_LIPOPROTEIN"/>
    <property type="match status" value="1"/>
</dbReference>
<feature type="signal peptide" evidence="3">
    <location>
        <begin position="1"/>
        <end position="22"/>
    </location>
</feature>
<evidence type="ECO:0000256" key="2">
    <source>
        <dbReference type="ARBA" id="ARBA00022525"/>
    </source>
</evidence>
<dbReference type="Pfam" id="PF02950">
    <property type="entry name" value="Conotoxin"/>
    <property type="match status" value="1"/>
</dbReference>
<comment type="subcellular location">
    <subcellularLocation>
        <location evidence="1">Secreted</location>
    </subcellularLocation>
</comment>
<evidence type="ECO:0000313" key="4">
    <source>
        <dbReference type="EMBL" id="AMP44715.1"/>
    </source>
</evidence>
<keyword evidence="3" id="KW-0732">Signal</keyword>
<reference evidence="4" key="1">
    <citation type="submission" date="2015-12" db="EMBL/GenBank/DDBJ databases">
        <title>High throughput identification of novel conotoxins from the Chinese tubular cone snail Conus betulinus by multitranscriptome sequencing.</title>
        <authorList>
            <person name="Ruan Z."/>
            <person name="Peng C."/>
            <person name="Shi Q."/>
            <person name="Yao G."/>
            <person name="Gao B.-M."/>
        </authorList>
    </citation>
    <scope>NUCLEOTIDE SEQUENCE</scope>
</reference>
<evidence type="ECO:0000256" key="3">
    <source>
        <dbReference type="SAM" id="SignalP"/>
    </source>
</evidence>
<dbReference type="GO" id="GO:0008200">
    <property type="term" value="F:ion channel inhibitor activity"/>
    <property type="evidence" value="ECO:0007669"/>
    <property type="project" value="InterPro"/>
</dbReference>